<evidence type="ECO:0000256" key="8">
    <source>
        <dbReference type="RuleBase" id="RU362116"/>
    </source>
</evidence>
<accession>A0A160PFH7</accession>
<dbReference type="PANTHER" id="PTHR30435:SF19">
    <property type="entry name" value="FLAGELLAR BASAL-BODY ROD PROTEIN FLGG"/>
    <property type="match status" value="1"/>
</dbReference>
<proteinExistence type="inferred from homology"/>
<dbReference type="EMBL" id="AP014809">
    <property type="protein sequence ID" value="BAU91959.1"/>
    <property type="molecule type" value="Genomic_DNA"/>
</dbReference>
<name>A0A160PFH7_9HYPH</name>
<reference evidence="12 13" key="1">
    <citation type="journal article" date="2016" name="Genome Announc.">
        <title>Complete Genome Sequence of Methylobacterium populi P-1M, Isolated from Pink-Pigmented Household Biofilm.</title>
        <authorList>
            <person name="Morohoshi T."/>
            <person name="Ikeda T."/>
        </authorList>
    </citation>
    <scope>NUCLEOTIDE SEQUENCE [LARGE SCALE GENOMIC DNA]</scope>
    <source>
        <strain evidence="12 13">P-1M</strain>
    </source>
</reference>
<feature type="domain" description="Flagellar basal-body/hook protein C-terminal" evidence="10">
    <location>
        <begin position="215"/>
        <end position="260"/>
    </location>
</feature>
<comment type="similarity">
    <text evidence="2 8">Belongs to the flagella basal body rod proteins family.</text>
</comment>
<protein>
    <recommendedName>
        <fullName evidence="3 7">Flagellar basal-body rod protein FlgG</fullName>
    </recommendedName>
    <alternativeName>
        <fullName evidence="6 8">Distal rod protein</fullName>
    </alternativeName>
</protein>
<evidence type="ECO:0000259" key="10">
    <source>
        <dbReference type="Pfam" id="PF06429"/>
    </source>
</evidence>
<keyword evidence="4 8" id="KW-0975">Bacterial flagellum</keyword>
<dbReference type="InterPro" id="IPR020013">
    <property type="entry name" value="Flagellar_FlgE/F/G"/>
</dbReference>
<dbReference type="NCBIfam" id="TIGR02488">
    <property type="entry name" value="flgG_G_neg"/>
    <property type="match status" value="1"/>
</dbReference>
<keyword evidence="12" id="KW-0969">Cilium</keyword>
<dbReference type="InterPro" id="IPR019776">
    <property type="entry name" value="Flagellar_basal_body_rod_CS"/>
</dbReference>
<organism evidence="12 13">
    <name type="scientific">Methylorubrum populi</name>
    <dbReference type="NCBI Taxonomy" id="223967"/>
    <lineage>
        <taxon>Bacteria</taxon>
        <taxon>Pseudomonadati</taxon>
        <taxon>Pseudomonadota</taxon>
        <taxon>Alphaproteobacteria</taxon>
        <taxon>Hyphomicrobiales</taxon>
        <taxon>Methylobacteriaceae</taxon>
        <taxon>Methylorubrum</taxon>
    </lineage>
</organism>
<dbReference type="OrthoDB" id="9804559at2"/>
<evidence type="ECO:0000313" key="12">
    <source>
        <dbReference type="EMBL" id="BAU91959.1"/>
    </source>
</evidence>
<dbReference type="RefSeq" id="WP_017486303.1">
    <property type="nucleotide sequence ID" value="NZ_AP014809.1"/>
</dbReference>
<evidence type="ECO:0000256" key="5">
    <source>
        <dbReference type="ARBA" id="ARBA00025933"/>
    </source>
</evidence>
<dbReference type="PANTHER" id="PTHR30435">
    <property type="entry name" value="FLAGELLAR PROTEIN"/>
    <property type="match status" value="1"/>
</dbReference>
<evidence type="ECO:0000256" key="4">
    <source>
        <dbReference type="ARBA" id="ARBA00023143"/>
    </source>
</evidence>
<evidence type="ECO:0000313" key="13">
    <source>
        <dbReference type="Proteomes" id="UP000218288"/>
    </source>
</evidence>
<dbReference type="NCBIfam" id="TIGR03506">
    <property type="entry name" value="FlgEFG_subfam"/>
    <property type="match status" value="2"/>
</dbReference>
<dbReference type="Pfam" id="PF22692">
    <property type="entry name" value="LlgE_F_G_D1"/>
    <property type="match status" value="1"/>
</dbReference>
<dbReference type="GO" id="GO:0071978">
    <property type="term" value="P:bacterial-type flagellum-dependent swarming motility"/>
    <property type="evidence" value="ECO:0007669"/>
    <property type="project" value="TreeGrafter"/>
</dbReference>
<dbReference type="Proteomes" id="UP000218288">
    <property type="component" value="Chromosome"/>
</dbReference>
<dbReference type="InterPro" id="IPR053967">
    <property type="entry name" value="LlgE_F_G-like_D1"/>
</dbReference>
<evidence type="ECO:0000259" key="11">
    <source>
        <dbReference type="Pfam" id="PF22692"/>
    </source>
</evidence>
<sequence length="263" mass="27937">MRALYAAATGMAAQELNVQVISNNIANLRTTGYKRQQVHFQDLLYQNLRRSGSSTSDQNTILPAGLALGSGVKTTSTARAMTQGPLAQTEKDYDVAIRGEGFFRIRLPDGRTAYSRDGSFDLDAQGQMVTRDGYLLDPGVTVPNTATSVTISATGAVQATLPGQTAPQALGQFQLARFVNKVGLESIGDNLFVETAASGPAITGLPGSEGFGNLQQNYLEEANVNAVTEISSLIAAQRAYEMNSKVVTAADQMLSTTSQMFRG</sequence>
<evidence type="ECO:0000256" key="7">
    <source>
        <dbReference type="NCBIfam" id="TIGR02488"/>
    </source>
</evidence>
<evidence type="ECO:0000256" key="2">
    <source>
        <dbReference type="ARBA" id="ARBA00009677"/>
    </source>
</evidence>
<evidence type="ECO:0000256" key="3">
    <source>
        <dbReference type="ARBA" id="ARBA00017948"/>
    </source>
</evidence>
<dbReference type="InterPro" id="IPR001444">
    <property type="entry name" value="Flag_bb_rod_N"/>
</dbReference>
<feature type="domain" description="Flagellar hook protein FlgE/F/G-like D1" evidence="11">
    <location>
        <begin position="96"/>
        <end position="159"/>
    </location>
</feature>
<dbReference type="Pfam" id="PF06429">
    <property type="entry name" value="Flg_bbr_C"/>
    <property type="match status" value="1"/>
</dbReference>
<evidence type="ECO:0000259" key="9">
    <source>
        <dbReference type="Pfam" id="PF00460"/>
    </source>
</evidence>
<dbReference type="PROSITE" id="PS00588">
    <property type="entry name" value="FLAGELLA_BB_ROD"/>
    <property type="match status" value="1"/>
</dbReference>
<dbReference type="InterPro" id="IPR012834">
    <property type="entry name" value="FlgG_G_neg"/>
</dbReference>
<dbReference type="SUPFAM" id="SSF117143">
    <property type="entry name" value="Flagellar hook protein flgE"/>
    <property type="match status" value="1"/>
</dbReference>
<dbReference type="AlphaFoldDB" id="A0A160PFH7"/>
<dbReference type="InterPro" id="IPR037925">
    <property type="entry name" value="FlgE/F/G-like"/>
</dbReference>
<comment type="subcellular location">
    <subcellularLocation>
        <location evidence="1 8">Bacterial flagellum basal body</location>
    </subcellularLocation>
</comment>
<comment type="subunit">
    <text evidence="5 8">The basal body constitutes a major portion of the flagellar organelle and consists of four rings (L,P,S, and M) mounted on a central rod. The rod consists of about 26 subunits of FlgG in the distal portion, and FlgB, FlgC and FlgF are thought to build up the proximal portion of the rod with about 6 subunits each.</text>
</comment>
<feature type="domain" description="Flagellar basal body rod protein N-terminal" evidence="9">
    <location>
        <begin position="4"/>
        <end position="34"/>
    </location>
</feature>
<keyword evidence="12" id="KW-0282">Flagellum</keyword>
<dbReference type="InterPro" id="IPR010930">
    <property type="entry name" value="Flg_bb/hook_C_dom"/>
</dbReference>
<gene>
    <name evidence="12" type="ORF">MPPM_3354</name>
</gene>
<keyword evidence="12" id="KW-0966">Cell projection</keyword>
<evidence type="ECO:0000256" key="6">
    <source>
        <dbReference type="ARBA" id="ARBA00032912"/>
    </source>
</evidence>
<evidence type="ECO:0000256" key="1">
    <source>
        <dbReference type="ARBA" id="ARBA00004117"/>
    </source>
</evidence>
<dbReference type="GO" id="GO:0009426">
    <property type="term" value="C:bacterial-type flagellum basal body, distal rod"/>
    <property type="evidence" value="ECO:0007669"/>
    <property type="project" value="UniProtKB-UniRule"/>
</dbReference>
<dbReference type="Pfam" id="PF00460">
    <property type="entry name" value="Flg_bb_rod"/>
    <property type="match status" value="1"/>
</dbReference>